<dbReference type="EnsemblMetazoa" id="GMOY009441-RA">
    <property type="protein sequence ID" value="GMOY009441-PA"/>
    <property type="gene ID" value="GMOY009441"/>
</dbReference>
<name>A0A1B0G802_GLOMM</name>
<evidence type="ECO:0000256" key="6">
    <source>
        <dbReference type="ARBA" id="ARBA00023180"/>
    </source>
</evidence>
<evidence type="ECO:0000256" key="1">
    <source>
        <dbReference type="ARBA" id="ARBA00004479"/>
    </source>
</evidence>
<dbReference type="InterPro" id="IPR018795">
    <property type="entry name" value="K2013-like"/>
</dbReference>
<keyword evidence="3" id="KW-0732">Signal</keyword>
<dbReference type="AlphaFoldDB" id="A0A1B0G802"/>
<dbReference type="Pfam" id="PF10222">
    <property type="entry name" value="DUF2152"/>
    <property type="match status" value="1"/>
</dbReference>
<dbReference type="STRING" id="37546.A0A1B0G802"/>
<dbReference type="PANTHER" id="PTHR31386">
    <property type="entry name" value="UNCHARACTERIZED PROTEIN KIAA2013"/>
    <property type="match status" value="1"/>
</dbReference>
<dbReference type="VEuPathDB" id="VectorBase:GMOY009441"/>
<reference evidence="8" key="1">
    <citation type="submission" date="2020-05" db="UniProtKB">
        <authorList>
            <consortium name="EnsemblMetazoa"/>
        </authorList>
    </citation>
    <scope>IDENTIFICATION</scope>
    <source>
        <strain evidence="8">Yale</strain>
    </source>
</reference>
<evidence type="ECO:0000256" key="5">
    <source>
        <dbReference type="ARBA" id="ARBA00023136"/>
    </source>
</evidence>
<evidence type="ECO:0000313" key="8">
    <source>
        <dbReference type="EnsemblMetazoa" id="GMOY009441-PA"/>
    </source>
</evidence>
<organism evidence="8 9">
    <name type="scientific">Glossina morsitans morsitans</name>
    <name type="common">Savannah tsetse fly</name>
    <dbReference type="NCBI Taxonomy" id="37546"/>
    <lineage>
        <taxon>Eukaryota</taxon>
        <taxon>Metazoa</taxon>
        <taxon>Ecdysozoa</taxon>
        <taxon>Arthropoda</taxon>
        <taxon>Hexapoda</taxon>
        <taxon>Insecta</taxon>
        <taxon>Pterygota</taxon>
        <taxon>Neoptera</taxon>
        <taxon>Endopterygota</taxon>
        <taxon>Diptera</taxon>
        <taxon>Brachycera</taxon>
        <taxon>Muscomorpha</taxon>
        <taxon>Hippoboscoidea</taxon>
        <taxon>Glossinidae</taxon>
        <taxon>Glossina</taxon>
    </lineage>
</organism>
<dbReference type="Proteomes" id="UP000092444">
    <property type="component" value="Unassembled WGS sequence"/>
</dbReference>
<evidence type="ECO:0000313" key="9">
    <source>
        <dbReference type="Proteomes" id="UP000092444"/>
    </source>
</evidence>
<proteinExistence type="predicted"/>
<evidence type="ECO:0000256" key="7">
    <source>
        <dbReference type="SAM" id="Phobius"/>
    </source>
</evidence>
<evidence type="ECO:0000256" key="2">
    <source>
        <dbReference type="ARBA" id="ARBA00022692"/>
    </source>
</evidence>
<dbReference type="PANTHER" id="PTHR31386:SF2">
    <property type="entry name" value="SIMILAR TO RIKEN CDNA 2510039O18"/>
    <property type="match status" value="1"/>
</dbReference>
<keyword evidence="6" id="KW-0325">Glycoprotein</keyword>
<feature type="transmembrane region" description="Helical" evidence="7">
    <location>
        <begin position="142"/>
        <end position="164"/>
    </location>
</feature>
<evidence type="ECO:0000256" key="3">
    <source>
        <dbReference type="ARBA" id="ARBA00022729"/>
    </source>
</evidence>
<keyword evidence="9" id="KW-1185">Reference proteome</keyword>
<dbReference type="EMBL" id="CCAG010000135">
    <property type="status" value="NOT_ANNOTATED_CDS"/>
    <property type="molecule type" value="Genomic_DNA"/>
</dbReference>
<protein>
    <submittedName>
        <fullName evidence="8">Uncharacterized protein</fullName>
    </submittedName>
</protein>
<keyword evidence="5 7" id="KW-0472">Membrane</keyword>
<evidence type="ECO:0000256" key="4">
    <source>
        <dbReference type="ARBA" id="ARBA00022989"/>
    </source>
</evidence>
<sequence length="182" mass="21005">MAITHIIMLQSIKTVINVALDRSDRSYCTNETMLRLAKRYVYQVTTGASVDEIYLQGKQYIEESKPSMRLAACDGRCVDEPAVLTQSRRQFPVKLTEPLTTMLYITEDSQHIIELHKALHVKEVREDLPLCSMLSRYINSQLGGLPTLFWVSVFAIIIVFHIFLCKLIINEYCEPTDKLRYQ</sequence>
<accession>A0A1B0G802</accession>
<comment type="subcellular location">
    <subcellularLocation>
        <location evidence="1">Membrane</location>
        <topology evidence="1">Single-pass type I membrane protein</topology>
    </subcellularLocation>
</comment>
<keyword evidence="2 7" id="KW-0812">Transmembrane</keyword>
<keyword evidence="4 7" id="KW-1133">Transmembrane helix</keyword>
<dbReference type="GO" id="GO:0016020">
    <property type="term" value="C:membrane"/>
    <property type="evidence" value="ECO:0007669"/>
    <property type="project" value="UniProtKB-SubCell"/>
</dbReference>